<dbReference type="EMBL" id="CP078045">
    <property type="protein sequence ID" value="QXR06389.1"/>
    <property type="molecule type" value="Genomic_DNA"/>
</dbReference>
<keyword evidence="1" id="KW-0812">Transmembrane</keyword>
<feature type="transmembrane region" description="Helical" evidence="1">
    <location>
        <begin position="15"/>
        <end position="34"/>
    </location>
</feature>
<reference evidence="2" key="2">
    <citation type="journal article" date="2019" name="Nat. Commun.">
        <title>Spatiotemporal dynamics of multidrug resistant bacteria on intensive care unit surfaces.</title>
        <authorList>
            <person name="D'Souza A.W."/>
            <person name="Potter R.F."/>
            <person name="Wallace M."/>
            <person name="Shupe A."/>
            <person name="Patel S."/>
            <person name="Sun X."/>
            <person name="Gul D."/>
            <person name="Kwon J.H."/>
            <person name="Andleeb S."/>
            <person name="Burnham C.D."/>
            <person name="Dantas G."/>
        </authorList>
    </citation>
    <scope>NUCLEOTIDE SEQUENCE</scope>
    <source>
        <strain evidence="2">AL_065</strain>
    </source>
</reference>
<name>A0AAJ3E2L2_ACILW</name>
<keyword evidence="1" id="KW-0472">Membrane</keyword>
<dbReference type="RefSeq" id="WP_129716442.1">
    <property type="nucleotide sequence ID" value="NZ_CP046296.1"/>
</dbReference>
<sequence length="88" mass="9615">MLSWITDSSLNTPSGKGLCILLTIISSWITSYYYQVAIHHPFDQDIAFVSTLLGCGILIFLLIVSVWSLLLSILASLTGGIVFSHRAT</sequence>
<organism evidence="2 3">
    <name type="scientific">Acinetobacter lwoffii</name>
    <dbReference type="NCBI Taxonomy" id="28090"/>
    <lineage>
        <taxon>Bacteria</taxon>
        <taxon>Pseudomonadati</taxon>
        <taxon>Pseudomonadota</taxon>
        <taxon>Gammaproteobacteria</taxon>
        <taxon>Moraxellales</taxon>
        <taxon>Moraxellaceae</taxon>
        <taxon>Acinetobacter</taxon>
    </lineage>
</organism>
<evidence type="ECO:0000313" key="2">
    <source>
        <dbReference type="EMBL" id="QXR06389.1"/>
    </source>
</evidence>
<evidence type="ECO:0000256" key="1">
    <source>
        <dbReference type="SAM" id="Phobius"/>
    </source>
</evidence>
<keyword evidence="1" id="KW-1133">Transmembrane helix</keyword>
<gene>
    <name evidence="2" type="ORF">EVX74_009645</name>
</gene>
<accession>A0AAJ3E2L2</accession>
<dbReference type="Proteomes" id="UP000293391">
    <property type="component" value="Chromosome"/>
</dbReference>
<dbReference type="AlphaFoldDB" id="A0AAJ3E2L2"/>
<reference evidence="2" key="1">
    <citation type="submission" date="2018-10" db="EMBL/GenBank/DDBJ databases">
        <authorList>
            <person name="D'Souza A.W."/>
            <person name="Potter R.F."/>
            <person name="Wallace M."/>
            <person name="Shupe A."/>
            <person name="Patel S."/>
            <person name="Sun S."/>
            <person name="Gul D."/>
            <person name="Kwon J.H."/>
            <person name="Andleeb S."/>
            <person name="Burnham C.-A.D."/>
            <person name="Dantas G."/>
        </authorList>
    </citation>
    <scope>NUCLEOTIDE SEQUENCE</scope>
    <source>
        <strain evidence="2">AL_065</strain>
    </source>
</reference>
<evidence type="ECO:0000313" key="3">
    <source>
        <dbReference type="Proteomes" id="UP000293391"/>
    </source>
</evidence>
<feature type="transmembrane region" description="Helical" evidence="1">
    <location>
        <begin position="46"/>
        <end position="70"/>
    </location>
</feature>
<reference evidence="2" key="3">
    <citation type="submission" date="2021-06" db="EMBL/GenBank/DDBJ databases">
        <authorList>
            <person name="Diorio-Toth L."/>
        </authorList>
    </citation>
    <scope>NUCLEOTIDE SEQUENCE</scope>
    <source>
        <strain evidence="2">AL_065</strain>
    </source>
</reference>
<protein>
    <submittedName>
        <fullName evidence="2">Uncharacterized protein</fullName>
    </submittedName>
</protein>
<proteinExistence type="predicted"/>